<dbReference type="InterPro" id="IPR050846">
    <property type="entry name" value="TLCD"/>
</dbReference>
<feature type="transmembrane region" description="Helical" evidence="6">
    <location>
        <begin position="70"/>
        <end position="91"/>
    </location>
</feature>
<keyword evidence="9" id="KW-1185">Reference proteome</keyword>
<name>A0A8S4A5K1_9EUPU</name>
<dbReference type="PANTHER" id="PTHR13439">
    <property type="entry name" value="CT120 PROTEIN"/>
    <property type="match status" value="1"/>
</dbReference>
<dbReference type="OrthoDB" id="10266980at2759"/>
<dbReference type="GO" id="GO:0005886">
    <property type="term" value="C:plasma membrane"/>
    <property type="evidence" value="ECO:0007669"/>
    <property type="project" value="TreeGrafter"/>
</dbReference>
<evidence type="ECO:0000256" key="2">
    <source>
        <dbReference type="ARBA" id="ARBA00022692"/>
    </source>
</evidence>
<dbReference type="PANTHER" id="PTHR13439:SF4">
    <property type="entry name" value="TLC DOMAIN-CONTAINING PROTEIN"/>
    <property type="match status" value="1"/>
</dbReference>
<proteinExistence type="predicted"/>
<feature type="transmembrane region" description="Helical" evidence="6">
    <location>
        <begin position="97"/>
        <end position="118"/>
    </location>
</feature>
<comment type="caution">
    <text evidence="8">The sequence shown here is derived from an EMBL/GenBank/DDBJ whole genome shotgun (WGS) entry which is preliminary data.</text>
</comment>
<dbReference type="InterPro" id="IPR006634">
    <property type="entry name" value="TLC-dom"/>
</dbReference>
<evidence type="ECO:0000256" key="6">
    <source>
        <dbReference type="SAM" id="Phobius"/>
    </source>
</evidence>
<dbReference type="GO" id="GO:0071709">
    <property type="term" value="P:membrane assembly"/>
    <property type="evidence" value="ECO:0007669"/>
    <property type="project" value="TreeGrafter"/>
</dbReference>
<gene>
    <name evidence="8" type="ORF">CUNI_LOCUS20923</name>
</gene>
<feature type="transmembrane region" description="Helical" evidence="6">
    <location>
        <begin position="32"/>
        <end position="50"/>
    </location>
</feature>
<comment type="subcellular location">
    <subcellularLocation>
        <location evidence="1">Membrane</location>
        <topology evidence="1">Multi-pass membrane protein</topology>
    </subcellularLocation>
</comment>
<keyword evidence="3 6" id="KW-1133">Transmembrane helix</keyword>
<dbReference type="AlphaFoldDB" id="A0A8S4A5K1"/>
<keyword evidence="2 5" id="KW-0812">Transmembrane</keyword>
<accession>A0A8S4A5K1</accession>
<dbReference type="SMART" id="SM00724">
    <property type="entry name" value="TLC"/>
    <property type="match status" value="1"/>
</dbReference>
<protein>
    <recommendedName>
        <fullName evidence="7">TLC domain-containing protein</fullName>
    </recommendedName>
</protein>
<dbReference type="GO" id="GO:0007009">
    <property type="term" value="P:plasma membrane organization"/>
    <property type="evidence" value="ECO:0007669"/>
    <property type="project" value="TreeGrafter"/>
</dbReference>
<organism evidence="8 9">
    <name type="scientific">Candidula unifasciata</name>
    <dbReference type="NCBI Taxonomy" id="100452"/>
    <lineage>
        <taxon>Eukaryota</taxon>
        <taxon>Metazoa</taxon>
        <taxon>Spiralia</taxon>
        <taxon>Lophotrochozoa</taxon>
        <taxon>Mollusca</taxon>
        <taxon>Gastropoda</taxon>
        <taxon>Heterobranchia</taxon>
        <taxon>Euthyneura</taxon>
        <taxon>Panpulmonata</taxon>
        <taxon>Eupulmonata</taxon>
        <taxon>Stylommatophora</taxon>
        <taxon>Helicina</taxon>
        <taxon>Helicoidea</taxon>
        <taxon>Geomitridae</taxon>
        <taxon>Candidula</taxon>
    </lineage>
</organism>
<evidence type="ECO:0000256" key="3">
    <source>
        <dbReference type="ARBA" id="ARBA00022989"/>
    </source>
</evidence>
<evidence type="ECO:0000313" key="8">
    <source>
        <dbReference type="EMBL" id="CAG5135365.1"/>
    </source>
</evidence>
<dbReference type="Proteomes" id="UP000678393">
    <property type="component" value="Unassembled WGS sequence"/>
</dbReference>
<evidence type="ECO:0000256" key="1">
    <source>
        <dbReference type="ARBA" id="ARBA00004141"/>
    </source>
</evidence>
<dbReference type="GO" id="GO:0097035">
    <property type="term" value="P:regulation of membrane lipid distribution"/>
    <property type="evidence" value="ECO:0007669"/>
    <property type="project" value="TreeGrafter"/>
</dbReference>
<evidence type="ECO:0000256" key="5">
    <source>
        <dbReference type="PROSITE-ProRule" id="PRU00205"/>
    </source>
</evidence>
<dbReference type="PROSITE" id="PS50922">
    <property type="entry name" value="TLC"/>
    <property type="match status" value="1"/>
</dbReference>
<feature type="transmembrane region" description="Helical" evidence="6">
    <location>
        <begin position="226"/>
        <end position="250"/>
    </location>
</feature>
<dbReference type="Pfam" id="PF03798">
    <property type="entry name" value="TRAM_LAG1_CLN8"/>
    <property type="match status" value="1"/>
</dbReference>
<feature type="domain" description="TLC" evidence="7">
    <location>
        <begin position="61"/>
        <end position="258"/>
    </location>
</feature>
<reference evidence="8" key="1">
    <citation type="submission" date="2021-04" db="EMBL/GenBank/DDBJ databases">
        <authorList>
            <consortium name="Molecular Ecology Group"/>
        </authorList>
    </citation>
    <scope>NUCLEOTIDE SEQUENCE</scope>
</reference>
<evidence type="ECO:0000313" key="9">
    <source>
        <dbReference type="Proteomes" id="UP000678393"/>
    </source>
</evidence>
<dbReference type="EMBL" id="CAJHNH020008223">
    <property type="protein sequence ID" value="CAG5135365.1"/>
    <property type="molecule type" value="Genomic_DNA"/>
</dbReference>
<feature type="transmembrane region" description="Helical" evidence="6">
    <location>
        <begin position="130"/>
        <end position="150"/>
    </location>
</feature>
<evidence type="ECO:0000259" key="7">
    <source>
        <dbReference type="PROSITE" id="PS50922"/>
    </source>
</evidence>
<feature type="transmembrane region" description="Helical" evidence="6">
    <location>
        <begin position="195"/>
        <end position="220"/>
    </location>
</feature>
<evidence type="ECO:0000256" key="4">
    <source>
        <dbReference type="ARBA" id="ARBA00023136"/>
    </source>
</evidence>
<dbReference type="GO" id="GO:0055091">
    <property type="term" value="P:phospholipid homeostasis"/>
    <property type="evidence" value="ECO:0007669"/>
    <property type="project" value="TreeGrafter"/>
</dbReference>
<keyword evidence="4 5" id="KW-0472">Membrane</keyword>
<sequence>MAAGNETTSPNLLALEQEDFSQLREAVSVTHGQYLIVASVLFFQLVNLLVKSYGPPKSVTDDEWKWRNLVVSWVHAMIASLWVIACTVVYPELYCDLLQHISHLTFYCVCFSTGYFVYDFLDLVVNNKMFSMWELTVHHIGIAGMFYYNICIKSNIGMNIIALSVELNSVFLHWRKLLQMMKMPFDSPGYIIIKYLNIISFLIFRGGALVVITGACIMWRQKVSTLYYIGISSTTFFMDIVNVILFWRLFKSDFLRGGHREGVRSVSSRVKCDSIKNGNNHVITSNSSSASSAVKSRKPTLL</sequence>